<dbReference type="GO" id="GO:0051539">
    <property type="term" value="F:4 iron, 4 sulfur cluster binding"/>
    <property type="evidence" value="ECO:0007669"/>
    <property type="project" value="UniProtKB-KW"/>
</dbReference>
<evidence type="ECO:0000256" key="1">
    <source>
        <dbReference type="ARBA" id="ARBA00022485"/>
    </source>
</evidence>
<organism evidence="8 9">
    <name type="scientific">Arachnia propionica</name>
    <dbReference type="NCBI Taxonomy" id="1750"/>
    <lineage>
        <taxon>Bacteria</taxon>
        <taxon>Bacillati</taxon>
        <taxon>Actinomycetota</taxon>
        <taxon>Actinomycetes</taxon>
        <taxon>Propionibacteriales</taxon>
        <taxon>Propionibacteriaceae</taxon>
        <taxon>Arachnia</taxon>
    </lineage>
</organism>
<evidence type="ECO:0000256" key="4">
    <source>
        <dbReference type="ARBA" id="ARBA00023002"/>
    </source>
</evidence>
<keyword evidence="1" id="KW-0004">4Fe-4S</keyword>
<evidence type="ECO:0000256" key="5">
    <source>
        <dbReference type="ARBA" id="ARBA00023004"/>
    </source>
</evidence>
<dbReference type="SUPFAM" id="SSF56014">
    <property type="entry name" value="Nitrite and sulphite reductase 4Fe-4S domain-like"/>
    <property type="match status" value="2"/>
</dbReference>
<keyword evidence="3" id="KW-0479">Metal-binding</keyword>
<dbReference type="EMBL" id="RQYT01000001">
    <property type="protein sequence ID" value="RRD51371.1"/>
    <property type="molecule type" value="Genomic_DNA"/>
</dbReference>
<dbReference type="Gene3D" id="3.90.480.20">
    <property type="match status" value="1"/>
</dbReference>
<evidence type="ECO:0000313" key="8">
    <source>
        <dbReference type="EMBL" id="RRD51371.1"/>
    </source>
</evidence>
<dbReference type="InterPro" id="IPR005117">
    <property type="entry name" value="NiRdtase/SiRdtase_haem-b_fer"/>
</dbReference>
<dbReference type="Proteomes" id="UP000280935">
    <property type="component" value="Unassembled WGS sequence"/>
</dbReference>
<protein>
    <submittedName>
        <fullName evidence="8">Precorrin-3B synthase</fullName>
    </submittedName>
</protein>
<dbReference type="InterPro" id="IPR051329">
    <property type="entry name" value="NIR_SIR_4Fe-4S"/>
</dbReference>
<name>A0A3P1WYQ3_9ACTN</name>
<dbReference type="InterPro" id="IPR036136">
    <property type="entry name" value="Nit/Sulf_reduc_fer-like_dom_sf"/>
</dbReference>
<evidence type="ECO:0000313" key="9">
    <source>
        <dbReference type="Proteomes" id="UP000280935"/>
    </source>
</evidence>
<dbReference type="OrthoDB" id="105450at2"/>
<gene>
    <name evidence="8" type="ORF">EII35_00360</name>
</gene>
<sequence>MSAPATWYAPLTDPDGDPAQGLCTIGPMTRIVERDRCPGLLRPYRTVDGNMIRLRLPGGLVSSAQLMEVAELARAFANSEVQITSRNNLQIRALPDPIPCEFTEAAFATGLMPSPAHERIRTVVCSPLTSIAPVHADLSQLVRALDAAIIADPELPGLPGRFLFALDDGSDDVLGEDFDLGYRALPDGQAVVFVGGCPEGRRIAAEDAVSTLLELAHRFLAVAEAGEKPAWHIRELPNPADLLDGIGQPCDLRRPASEHPLPFGAVAGAAHVGIPLGMLDRAQAATIHHLAPECGSGQVVVTPWRSVLIPGAADRLDELAAAGLVTSTGSVWQTLTACYGKPCNNALVDTRDIAWAVASQHPEAFPELVHLSGCDRVCGEPGGEHVGLVAPRDAAAVLEAVVG</sequence>
<keyword evidence="6" id="KW-0411">Iron-sulfur</keyword>
<evidence type="ECO:0000259" key="7">
    <source>
        <dbReference type="Pfam" id="PF03460"/>
    </source>
</evidence>
<evidence type="ECO:0000256" key="3">
    <source>
        <dbReference type="ARBA" id="ARBA00022723"/>
    </source>
</evidence>
<dbReference type="Pfam" id="PF03460">
    <property type="entry name" value="NIR_SIR_ferr"/>
    <property type="match status" value="1"/>
</dbReference>
<evidence type="ECO:0000256" key="6">
    <source>
        <dbReference type="ARBA" id="ARBA00023014"/>
    </source>
</evidence>
<dbReference type="GO" id="GO:0016491">
    <property type="term" value="F:oxidoreductase activity"/>
    <property type="evidence" value="ECO:0007669"/>
    <property type="project" value="UniProtKB-KW"/>
</dbReference>
<dbReference type="GO" id="GO:0046872">
    <property type="term" value="F:metal ion binding"/>
    <property type="evidence" value="ECO:0007669"/>
    <property type="project" value="UniProtKB-KW"/>
</dbReference>
<keyword evidence="5" id="KW-0408">Iron</keyword>
<proteinExistence type="predicted"/>
<feature type="domain" description="Nitrite/Sulfite reductase ferredoxin-like" evidence="7">
    <location>
        <begin position="44"/>
        <end position="95"/>
    </location>
</feature>
<evidence type="ECO:0000256" key="2">
    <source>
        <dbReference type="ARBA" id="ARBA00022617"/>
    </source>
</evidence>
<dbReference type="SUPFAM" id="SSF55124">
    <property type="entry name" value="Nitrite/Sulfite reductase N-terminal domain-like"/>
    <property type="match status" value="2"/>
</dbReference>
<dbReference type="PANTHER" id="PTHR32439">
    <property type="entry name" value="FERREDOXIN--NITRITE REDUCTASE, CHLOROPLASTIC"/>
    <property type="match status" value="1"/>
</dbReference>
<keyword evidence="4" id="KW-0560">Oxidoreductase</keyword>
<dbReference type="InterPro" id="IPR045854">
    <property type="entry name" value="NO2/SO3_Rdtase_4Fe4S_sf"/>
</dbReference>
<accession>A0A3P1WYQ3</accession>
<dbReference type="AlphaFoldDB" id="A0A3P1WYQ3"/>
<reference evidence="8 9" key="1">
    <citation type="submission" date="2018-11" db="EMBL/GenBank/DDBJ databases">
        <title>Genomes From Bacteria Associated with the Canine Oral Cavity: a Test Case for Automated Genome-Based Taxonomic Assignment.</title>
        <authorList>
            <person name="Coil D.A."/>
            <person name="Jospin G."/>
            <person name="Darling A.E."/>
            <person name="Wallis C."/>
            <person name="Davis I.J."/>
            <person name="Harris S."/>
            <person name="Eisen J.A."/>
            <person name="Holcombe L.J."/>
            <person name="O'Flynn C."/>
        </authorList>
    </citation>
    <scope>NUCLEOTIDE SEQUENCE [LARGE SCALE GENOMIC DNA]</scope>
    <source>
        <strain evidence="8 9">OH2822_COT-296</strain>
    </source>
</reference>
<comment type="caution">
    <text evidence="8">The sequence shown here is derived from an EMBL/GenBank/DDBJ whole genome shotgun (WGS) entry which is preliminary data.</text>
</comment>
<keyword evidence="2" id="KW-0349">Heme</keyword>
<dbReference type="PANTHER" id="PTHR32439:SF9">
    <property type="entry name" value="BLR3264 PROTEIN"/>
    <property type="match status" value="1"/>
</dbReference>